<proteinExistence type="predicted"/>
<gene>
    <name evidence="2" type="ORF">PoB_006688000</name>
</gene>
<reference evidence="2 3" key="1">
    <citation type="journal article" date="2021" name="Elife">
        <title>Chloroplast acquisition without the gene transfer in kleptoplastic sea slugs, Plakobranchus ocellatus.</title>
        <authorList>
            <person name="Maeda T."/>
            <person name="Takahashi S."/>
            <person name="Yoshida T."/>
            <person name="Shimamura S."/>
            <person name="Takaki Y."/>
            <person name="Nagai Y."/>
            <person name="Toyoda A."/>
            <person name="Suzuki Y."/>
            <person name="Arimoto A."/>
            <person name="Ishii H."/>
            <person name="Satoh N."/>
            <person name="Nishiyama T."/>
            <person name="Hasebe M."/>
            <person name="Maruyama T."/>
            <person name="Minagawa J."/>
            <person name="Obokata J."/>
            <person name="Shigenobu S."/>
        </authorList>
    </citation>
    <scope>NUCLEOTIDE SEQUENCE [LARGE SCALE GENOMIC DNA]</scope>
</reference>
<feature type="compositionally biased region" description="Basic and acidic residues" evidence="1">
    <location>
        <begin position="57"/>
        <end position="72"/>
    </location>
</feature>
<organism evidence="2 3">
    <name type="scientific">Plakobranchus ocellatus</name>
    <dbReference type="NCBI Taxonomy" id="259542"/>
    <lineage>
        <taxon>Eukaryota</taxon>
        <taxon>Metazoa</taxon>
        <taxon>Spiralia</taxon>
        <taxon>Lophotrochozoa</taxon>
        <taxon>Mollusca</taxon>
        <taxon>Gastropoda</taxon>
        <taxon>Heterobranchia</taxon>
        <taxon>Euthyneura</taxon>
        <taxon>Panpulmonata</taxon>
        <taxon>Sacoglossa</taxon>
        <taxon>Placobranchoidea</taxon>
        <taxon>Plakobranchidae</taxon>
        <taxon>Plakobranchus</taxon>
    </lineage>
</organism>
<accession>A0AAV4D8C9</accession>
<keyword evidence="3" id="KW-1185">Reference proteome</keyword>
<comment type="caution">
    <text evidence="2">The sequence shown here is derived from an EMBL/GenBank/DDBJ whole genome shotgun (WGS) entry which is preliminary data.</text>
</comment>
<name>A0AAV4D8C9_9GAST</name>
<sequence>MENSGRLLEWIPQCAIQGVRQAPDNFHNPIQPLALHPRITTTPPIWRRIQSQDTPEADSHHSQEKSVNEPKPRNRKLPLTLRWLLRHNAPGLLDYTVTLE</sequence>
<feature type="compositionally biased region" description="Polar residues" evidence="1">
    <location>
        <begin position="41"/>
        <end position="54"/>
    </location>
</feature>
<dbReference type="AlphaFoldDB" id="A0AAV4D8C9"/>
<feature type="region of interest" description="Disordered" evidence="1">
    <location>
        <begin position="41"/>
        <end position="73"/>
    </location>
</feature>
<dbReference type="Proteomes" id="UP000735302">
    <property type="component" value="Unassembled WGS sequence"/>
</dbReference>
<evidence type="ECO:0000256" key="1">
    <source>
        <dbReference type="SAM" id="MobiDB-lite"/>
    </source>
</evidence>
<evidence type="ECO:0000313" key="3">
    <source>
        <dbReference type="Proteomes" id="UP000735302"/>
    </source>
</evidence>
<protein>
    <submittedName>
        <fullName evidence="2">Uncharacterized protein</fullName>
    </submittedName>
</protein>
<dbReference type="EMBL" id="BLXT01007613">
    <property type="protein sequence ID" value="GFO40375.1"/>
    <property type="molecule type" value="Genomic_DNA"/>
</dbReference>
<evidence type="ECO:0000313" key="2">
    <source>
        <dbReference type="EMBL" id="GFO40375.1"/>
    </source>
</evidence>